<dbReference type="Proteomes" id="UP000006591">
    <property type="component" value="Chromosome 6"/>
</dbReference>
<name>A0A0E0HSY3_ORYNI</name>
<accession>A0A0E0HSY3</accession>
<proteinExistence type="predicted"/>
<organism evidence="1">
    <name type="scientific">Oryza nivara</name>
    <name type="common">Indian wild rice</name>
    <name type="synonym">Oryza sativa f. spontanea</name>
    <dbReference type="NCBI Taxonomy" id="4536"/>
    <lineage>
        <taxon>Eukaryota</taxon>
        <taxon>Viridiplantae</taxon>
        <taxon>Streptophyta</taxon>
        <taxon>Embryophyta</taxon>
        <taxon>Tracheophyta</taxon>
        <taxon>Spermatophyta</taxon>
        <taxon>Magnoliopsida</taxon>
        <taxon>Liliopsida</taxon>
        <taxon>Poales</taxon>
        <taxon>Poaceae</taxon>
        <taxon>BOP clade</taxon>
        <taxon>Oryzoideae</taxon>
        <taxon>Oryzeae</taxon>
        <taxon>Oryzinae</taxon>
        <taxon>Oryza</taxon>
    </lineage>
</organism>
<protein>
    <submittedName>
        <fullName evidence="1">Uncharacterized protein</fullName>
    </submittedName>
</protein>
<dbReference type="EnsemblPlants" id="ONIVA06G23300.1">
    <property type="protein sequence ID" value="ONIVA06G23300.1"/>
    <property type="gene ID" value="ONIVA06G23300"/>
</dbReference>
<evidence type="ECO:0000313" key="2">
    <source>
        <dbReference type="Proteomes" id="UP000006591"/>
    </source>
</evidence>
<dbReference type="AlphaFoldDB" id="A0A0E0HSY3"/>
<sequence length="79" mass="9095">MWRTRSRGSGAAARRDFGSSPLRLLLMSISTWRDELFAKDSGMLPVRKLLPRSTYLREKLLPRNGGMPPRLYIRDAYIA</sequence>
<evidence type="ECO:0000313" key="1">
    <source>
        <dbReference type="EnsemblPlants" id="ONIVA06G23300.1"/>
    </source>
</evidence>
<keyword evidence="2" id="KW-1185">Reference proteome</keyword>
<dbReference type="HOGENOM" id="CLU_2610167_0_0_1"/>
<dbReference type="Gramene" id="ONIVA06G23300.1">
    <property type="protein sequence ID" value="ONIVA06G23300.1"/>
    <property type="gene ID" value="ONIVA06G23300"/>
</dbReference>
<reference evidence="1" key="1">
    <citation type="submission" date="2015-04" db="UniProtKB">
        <authorList>
            <consortium name="EnsemblPlants"/>
        </authorList>
    </citation>
    <scope>IDENTIFICATION</scope>
    <source>
        <strain evidence="1">SL10</strain>
    </source>
</reference>
<reference evidence="1" key="2">
    <citation type="submission" date="2018-04" db="EMBL/GenBank/DDBJ databases">
        <title>OnivRS2 (Oryza nivara Reference Sequence Version 2).</title>
        <authorList>
            <person name="Zhang J."/>
            <person name="Kudrna D."/>
            <person name="Lee S."/>
            <person name="Talag J."/>
            <person name="Rajasekar S."/>
            <person name="Welchert J."/>
            <person name="Hsing Y.-I."/>
            <person name="Wing R.A."/>
        </authorList>
    </citation>
    <scope>NUCLEOTIDE SEQUENCE [LARGE SCALE GENOMIC DNA]</scope>
    <source>
        <strain evidence="1">SL10</strain>
    </source>
</reference>